<comment type="caution">
    <text evidence="2">The sequence shown here is derived from an EMBL/GenBank/DDBJ whole genome shotgun (WGS) entry which is preliminary data.</text>
</comment>
<reference evidence="2" key="1">
    <citation type="submission" date="2022-08" db="EMBL/GenBank/DDBJ databases">
        <authorList>
            <person name="Tistechok S."/>
            <person name="Samborskyy M."/>
            <person name="Roman I."/>
        </authorList>
    </citation>
    <scope>NUCLEOTIDE SEQUENCE</scope>
    <source>
        <strain evidence="2">DSM 103496</strain>
    </source>
</reference>
<accession>A0A9X3A422</accession>
<evidence type="ECO:0000313" key="2">
    <source>
        <dbReference type="EMBL" id="MCS7482384.1"/>
    </source>
</evidence>
<evidence type="ECO:0000256" key="1">
    <source>
        <dbReference type="SAM" id="MobiDB-lite"/>
    </source>
</evidence>
<keyword evidence="3" id="KW-1185">Reference proteome</keyword>
<organism evidence="2 3">
    <name type="scientific">Umezawaea endophytica</name>
    <dbReference type="NCBI Taxonomy" id="1654476"/>
    <lineage>
        <taxon>Bacteria</taxon>
        <taxon>Bacillati</taxon>
        <taxon>Actinomycetota</taxon>
        <taxon>Actinomycetes</taxon>
        <taxon>Pseudonocardiales</taxon>
        <taxon>Pseudonocardiaceae</taxon>
        <taxon>Umezawaea</taxon>
    </lineage>
</organism>
<protein>
    <submittedName>
        <fullName evidence="2">Uncharacterized protein</fullName>
    </submittedName>
</protein>
<dbReference type="Proteomes" id="UP001141259">
    <property type="component" value="Unassembled WGS sequence"/>
</dbReference>
<feature type="compositionally biased region" description="Pro residues" evidence="1">
    <location>
        <begin position="52"/>
        <end position="65"/>
    </location>
</feature>
<name>A0A9X3A422_9PSEU</name>
<dbReference type="EMBL" id="JANYMP010000023">
    <property type="protein sequence ID" value="MCS7482384.1"/>
    <property type="molecule type" value="Genomic_DNA"/>
</dbReference>
<sequence>MTDSTGSTGGTGSGPQPPAEIDAEQLRQFQEFQRFQEYQKFQAAQGQNGGVPGPPALPPGQVPPTALPPGQTIYVKPAPKPVWQIILGSKLVRWLVMLVILLLLANYGYNRWFGGGDDPGDKAVDSGGNKGNVIAPTNAYGLQGTVGIFYKHVSQGSDGRACNLFADDGRARQKFTTAFSAPDCEAAIRELRGKVRDVAAYEQPYFPDTMLKEPLTTTTEISSCKDLIVKGGPLLGKFVLTKQTGSGAWIITDYEAEPADCVGP</sequence>
<dbReference type="RefSeq" id="WP_259627849.1">
    <property type="nucleotide sequence ID" value="NZ_JANYMP010000023.1"/>
</dbReference>
<evidence type="ECO:0000313" key="3">
    <source>
        <dbReference type="Proteomes" id="UP001141259"/>
    </source>
</evidence>
<feature type="region of interest" description="Disordered" evidence="1">
    <location>
        <begin position="43"/>
        <end position="65"/>
    </location>
</feature>
<feature type="region of interest" description="Disordered" evidence="1">
    <location>
        <begin position="1"/>
        <end position="20"/>
    </location>
</feature>
<proteinExistence type="predicted"/>
<dbReference type="AlphaFoldDB" id="A0A9X3A422"/>
<gene>
    <name evidence="2" type="ORF">NZH93_36515</name>
</gene>